<proteinExistence type="predicted"/>
<keyword evidence="4" id="KW-1185">Reference proteome</keyword>
<feature type="transmembrane region" description="Helical" evidence="2">
    <location>
        <begin position="163"/>
        <end position="181"/>
    </location>
</feature>
<evidence type="ECO:0000256" key="2">
    <source>
        <dbReference type="SAM" id="Phobius"/>
    </source>
</evidence>
<feature type="region of interest" description="Disordered" evidence="1">
    <location>
        <begin position="1"/>
        <end position="20"/>
    </location>
</feature>
<sequence length="249" mass="26568">MSDIYKAPESELTAGEESGDYGSLEKGLAGDYAISVGEIISEAWGRIKGHKGTVWLGILLYAIAVGVITFISSLITGYPAFNPADAANVTLTSSLLHQLIVTALSAPLVAGMLMIGVKIARDETVSGTEVFSHFDKIVPLVVCNILMSILIVIGFMLLIIPGIYLMVAYILAIPLIVDKGLGPWQALETSRKAVTKHWFPMFGFLLLCLLIYIVGGLALLIGLIWAIPTVAVAYGVVYRKVFGAGPENA</sequence>
<comment type="caution">
    <text evidence="3">The sequence shown here is derived from an EMBL/GenBank/DDBJ whole genome shotgun (WGS) entry which is preliminary data.</text>
</comment>
<dbReference type="PANTHER" id="PTHR40076">
    <property type="entry name" value="MEMBRANE PROTEIN-RELATED"/>
    <property type="match status" value="1"/>
</dbReference>
<dbReference type="InterPro" id="IPR010380">
    <property type="entry name" value="DUF975"/>
</dbReference>
<dbReference type="PANTHER" id="PTHR40076:SF1">
    <property type="entry name" value="MEMBRANE PROTEIN"/>
    <property type="match status" value="1"/>
</dbReference>
<organism evidence="3 4">
    <name type="scientific">Microbulbifer rhizosphaerae</name>
    <dbReference type="NCBI Taxonomy" id="1562603"/>
    <lineage>
        <taxon>Bacteria</taxon>
        <taxon>Pseudomonadati</taxon>
        <taxon>Pseudomonadota</taxon>
        <taxon>Gammaproteobacteria</taxon>
        <taxon>Cellvibrionales</taxon>
        <taxon>Microbulbiferaceae</taxon>
        <taxon>Microbulbifer</taxon>
    </lineage>
</organism>
<evidence type="ECO:0000313" key="3">
    <source>
        <dbReference type="EMBL" id="MBB3060580.1"/>
    </source>
</evidence>
<keyword evidence="2" id="KW-1133">Transmembrane helix</keyword>
<accession>A0A7W4Z9V2</accession>
<dbReference type="Proteomes" id="UP000535937">
    <property type="component" value="Unassembled WGS sequence"/>
</dbReference>
<keyword evidence="2" id="KW-0472">Membrane</keyword>
<dbReference type="EMBL" id="JACHWZ010000005">
    <property type="protein sequence ID" value="MBB3060580.1"/>
    <property type="molecule type" value="Genomic_DNA"/>
</dbReference>
<keyword evidence="2" id="KW-0812">Transmembrane</keyword>
<evidence type="ECO:0000313" key="4">
    <source>
        <dbReference type="Proteomes" id="UP000535937"/>
    </source>
</evidence>
<feature type="transmembrane region" description="Helical" evidence="2">
    <location>
        <begin position="54"/>
        <end position="75"/>
    </location>
</feature>
<gene>
    <name evidence="3" type="ORF">FHS09_001399</name>
</gene>
<dbReference type="RefSeq" id="WP_183458087.1">
    <property type="nucleotide sequence ID" value="NZ_JACHWZ010000005.1"/>
</dbReference>
<dbReference type="AlphaFoldDB" id="A0A7W4Z9V2"/>
<feature type="transmembrane region" description="Helical" evidence="2">
    <location>
        <begin position="202"/>
        <end position="227"/>
    </location>
</feature>
<feature type="transmembrane region" description="Helical" evidence="2">
    <location>
        <begin position="137"/>
        <end position="157"/>
    </location>
</feature>
<protein>
    <submittedName>
        <fullName evidence="3">Putative membrane protein</fullName>
    </submittedName>
</protein>
<reference evidence="3 4" key="1">
    <citation type="submission" date="2020-08" db="EMBL/GenBank/DDBJ databases">
        <title>Genomic Encyclopedia of Type Strains, Phase III (KMG-III): the genomes of soil and plant-associated and newly described type strains.</title>
        <authorList>
            <person name="Whitman W."/>
        </authorList>
    </citation>
    <scope>NUCLEOTIDE SEQUENCE [LARGE SCALE GENOMIC DNA]</scope>
    <source>
        <strain evidence="3 4">CECT 8799</strain>
    </source>
</reference>
<name>A0A7W4Z9V2_9GAMM</name>
<evidence type="ECO:0000256" key="1">
    <source>
        <dbReference type="SAM" id="MobiDB-lite"/>
    </source>
</evidence>
<feature type="transmembrane region" description="Helical" evidence="2">
    <location>
        <begin position="95"/>
        <end position="117"/>
    </location>
</feature>